<organism evidence="2 3">
    <name type="scientific">Luteolibacter yonseiensis</name>
    <dbReference type="NCBI Taxonomy" id="1144680"/>
    <lineage>
        <taxon>Bacteria</taxon>
        <taxon>Pseudomonadati</taxon>
        <taxon>Verrucomicrobiota</taxon>
        <taxon>Verrucomicrobiia</taxon>
        <taxon>Verrucomicrobiales</taxon>
        <taxon>Verrucomicrobiaceae</taxon>
        <taxon>Luteolibacter</taxon>
    </lineage>
</organism>
<evidence type="ECO:0000256" key="1">
    <source>
        <dbReference type="SAM" id="SignalP"/>
    </source>
</evidence>
<reference evidence="2" key="1">
    <citation type="submission" date="2021-01" db="EMBL/GenBank/DDBJ databases">
        <title>Modified the classification status of verrucomicrobia.</title>
        <authorList>
            <person name="Feng X."/>
        </authorList>
    </citation>
    <scope>NUCLEOTIDE SEQUENCE</scope>
    <source>
        <strain evidence="2">JCM 18052</strain>
    </source>
</reference>
<dbReference type="Proteomes" id="UP000600139">
    <property type="component" value="Unassembled WGS sequence"/>
</dbReference>
<dbReference type="EMBL" id="JAENIK010000013">
    <property type="protein sequence ID" value="MBK1818280.1"/>
    <property type="molecule type" value="Genomic_DNA"/>
</dbReference>
<name>A0A934RA32_9BACT</name>
<feature type="chain" id="PRO_5037688751" description="DUF1524 domain-containing protein" evidence="1">
    <location>
        <begin position="21"/>
        <end position="206"/>
    </location>
</feature>
<evidence type="ECO:0000313" key="3">
    <source>
        <dbReference type="Proteomes" id="UP000600139"/>
    </source>
</evidence>
<proteinExistence type="predicted"/>
<evidence type="ECO:0000313" key="2">
    <source>
        <dbReference type="EMBL" id="MBK1818280.1"/>
    </source>
</evidence>
<dbReference type="AlphaFoldDB" id="A0A934RA32"/>
<sequence>MKKICKWLAFILLSSLVATATPRTSQDIAVSILAPLLDPVKIATLKGERPINGRLYRILGWLEIARLAGGDPLDVIDTAQAVAGYGGSNKALADRVALCHSWNNLHEFGCFTVEGVVTLKKGGSPTITRGEHAGEKVHIDHILPRSLVPELYDCIHNLEPIPSSLNASKGAKVGRSEVELARLWHGLGLLSADGLAAVESAGKLLR</sequence>
<feature type="signal peptide" evidence="1">
    <location>
        <begin position="1"/>
        <end position="20"/>
    </location>
</feature>
<keyword evidence="1" id="KW-0732">Signal</keyword>
<accession>A0A934RA32</accession>
<dbReference type="RefSeq" id="WP_200353229.1">
    <property type="nucleotide sequence ID" value="NZ_BAABHZ010000002.1"/>
</dbReference>
<evidence type="ECO:0008006" key="4">
    <source>
        <dbReference type="Google" id="ProtNLM"/>
    </source>
</evidence>
<comment type="caution">
    <text evidence="2">The sequence shown here is derived from an EMBL/GenBank/DDBJ whole genome shotgun (WGS) entry which is preliminary data.</text>
</comment>
<keyword evidence="3" id="KW-1185">Reference proteome</keyword>
<protein>
    <recommendedName>
        <fullName evidence="4">DUF1524 domain-containing protein</fullName>
    </recommendedName>
</protein>
<gene>
    <name evidence="2" type="ORF">JIN84_21845</name>
</gene>